<accession>A0A8R1Y931</accession>
<proteinExistence type="predicted"/>
<dbReference type="EnsemblMetazoa" id="PPA07346.1">
    <property type="protein sequence ID" value="PPA07346.1"/>
    <property type="gene ID" value="WBGene00096900"/>
</dbReference>
<organism evidence="1 2">
    <name type="scientific">Pristionchus pacificus</name>
    <name type="common">Parasitic nematode worm</name>
    <dbReference type="NCBI Taxonomy" id="54126"/>
    <lineage>
        <taxon>Eukaryota</taxon>
        <taxon>Metazoa</taxon>
        <taxon>Ecdysozoa</taxon>
        <taxon>Nematoda</taxon>
        <taxon>Chromadorea</taxon>
        <taxon>Rhabditida</taxon>
        <taxon>Rhabditina</taxon>
        <taxon>Diplogasteromorpha</taxon>
        <taxon>Diplogasteroidea</taxon>
        <taxon>Neodiplogasteridae</taxon>
        <taxon>Pristionchus</taxon>
    </lineage>
</organism>
<name>A0A2A6C5R8_PRIPA</name>
<sequence length="169" mass="19053">MPLDISDISLKALASVCNFVSIKRILQFRQVSKLCNERVCNLVTAQNIRSKHDILFDGLSSDSVFTWANFTIRTRRGYILIDGLCIQACQQDEINDNYVSISLEEAEKIIKAGKPALNVLRTTICHRIQKPINLTAWARGKPIDIRIGVCRVKMQGSLPTLTMKIDYAD</sequence>
<evidence type="ECO:0000313" key="2">
    <source>
        <dbReference type="Proteomes" id="UP000005239"/>
    </source>
</evidence>
<dbReference type="Proteomes" id="UP000005239">
    <property type="component" value="Unassembled WGS sequence"/>
</dbReference>
<evidence type="ECO:0000313" key="1">
    <source>
        <dbReference type="EnsemblMetazoa" id="PPA07346.1"/>
    </source>
</evidence>
<reference evidence="2" key="1">
    <citation type="journal article" date="2008" name="Nat. Genet.">
        <title>The Pristionchus pacificus genome provides a unique perspective on nematode lifestyle and parasitism.</title>
        <authorList>
            <person name="Dieterich C."/>
            <person name="Clifton S.W."/>
            <person name="Schuster L.N."/>
            <person name="Chinwalla A."/>
            <person name="Delehaunty K."/>
            <person name="Dinkelacker I."/>
            <person name="Fulton L."/>
            <person name="Fulton R."/>
            <person name="Godfrey J."/>
            <person name="Minx P."/>
            <person name="Mitreva M."/>
            <person name="Roeseler W."/>
            <person name="Tian H."/>
            <person name="Witte H."/>
            <person name="Yang S.P."/>
            <person name="Wilson R.K."/>
            <person name="Sommer R.J."/>
        </authorList>
    </citation>
    <scope>NUCLEOTIDE SEQUENCE [LARGE SCALE GENOMIC DNA]</scope>
    <source>
        <strain evidence="2">PS312</strain>
    </source>
</reference>
<protein>
    <submittedName>
        <fullName evidence="1">Uncharacterized protein</fullName>
    </submittedName>
</protein>
<reference evidence="1" key="2">
    <citation type="submission" date="2022-06" db="UniProtKB">
        <authorList>
            <consortium name="EnsemblMetazoa"/>
        </authorList>
    </citation>
    <scope>IDENTIFICATION</scope>
    <source>
        <strain evidence="1">PS312</strain>
    </source>
</reference>
<gene>
    <name evidence="1" type="primary">WBGene00096900</name>
</gene>
<keyword evidence="2" id="KW-1185">Reference proteome</keyword>
<accession>A0A2A6C5R8</accession>
<dbReference type="AlphaFoldDB" id="A0A2A6C5R8"/>